<dbReference type="Proteomes" id="UP000324832">
    <property type="component" value="Unassembled WGS sequence"/>
</dbReference>
<gene>
    <name evidence="2" type="ORF">LSINAPIS_LOCUS6281</name>
</gene>
<dbReference type="AlphaFoldDB" id="A0A5E4Q9I8"/>
<reference evidence="2 3" key="1">
    <citation type="submission" date="2017-07" db="EMBL/GenBank/DDBJ databases">
        <authorList>
            <person name="Talla V."/>
            <person name="Backstrom N."/>
        </authorList>
    </citation>
    <scope>NUCLEOTIDE SEQUENCE [LARGE SCALE GENOMIC DNA]</scope>
</reference>
<dbReference type="Pfam" id="PF12895">
    <property type="entry name" value="ANAPC3"/>
    <property type="match status" value="1"/>
</dbReference>
<dbReference type="InterPro" id="IPR011990">
    <property type="entry name" value="TPR-like_helical_dom_sf"/>
</dbReference>
<name>A0A5E4Q9I8_9NEOP</name>
<accession>A0A5E4Q9I8</accession>
<evidence type="ECO:0000313" key="3">
    <source>
        <dbReference type="Proteomes" id="UP000324832"/>
    </source>
</evidence>
<proteinExistence type="predicted"/>
<protein>
    <submittedName>
        <fullName evidence="2">Uncharacterized protein</fullName>
    </submittedName>
</protein>
<dbReference type="EMBL" id="FZQP02001937">
    <property type="protein sequence ID" value="VVC94299.1"/>
    <property type="molecule type" value="Genomic_DNA"/>
</dbReference>
<dbReference type="Gene3D" id="1.25.40.10">
    <property type="entry name" value="Tetratricopeptide repeat domain"/>
    <property type="match status" value="1"/>
</dbReference>
<feature type="region of interest" description="Disordered" evidence="1">
    <location>
        <begin position="218"/>
        <end position="253"/>
    </location>
</feature>
<keyword evidence="3" id="KW-1185">Reference proteome</keyword>
<organism evidence="2 3">
    <name type="scientific">Leptidea sinapis</name>
    <dbReference type="NCBI Taxonomy" id="189913"/>
    <lineage>
        <taxon>Eukaryota</taxon>
        <taxon>Metazoa</taxon>
        <taxon>Ecdysozoa</taxon>
        <taxon>Arthropoda</taxon>
        <taxon>Hexapoda</taxon>
        <taxon>Insecta</taxon>
        <taxon>Pterygota</taxon>
        <taxon>Neoptera</taxon>
        <taxon>Endopterygota</taxon>
        <taxon>Lepidoptera</taxon>
        <taxon>Glossata</taxon>
        <taxon>Ditrysia</taxon>
        <taxon>Papilionoidea</taxon>
        <taxon>Pieridae</taxon>
        <taxon>Dismorphiinae</taxon>
        <taxon>Leptidea</taxon>
    </lineage>
</organism>
<feature type="non-terminal residue" evidence="2">
    <location>
        <position position="253"/>
    </location>
</feature>
<evidence type="ECO:0000313" key="2">
    <source>
        <dbReference type="EMBL" id="VVC94299.1"/>
    </source>
</evidence>
<evidence type="ECO:0000256" key="1">
    <source>
        <dbReference type="SAM" id="MobiDB-lite"/>
    </source>
</evidence>
<sequence length="253" mass="27334">MAKADSGNRNRGDNLNVDFMRSLVKQYSELGQWTSAFFWADAAAASSGTEAASGDDIWLLSSAMLSRGELHRAAHAVTSRGLHMSHLLCLGVAMRAFVAAKEPSTALNLMDECYPSLLEPRNMDQTHNRALSGVLVTQARALTALERRDAAVEALKTALRADVACYEALDLLLEQHALTPALEKELIQSLPINNQLNASEAALLRAAYRERVLRYAPLPTTPQEGEPAVPAAVEVSRSRSVTGAEARGRQLAA</sequence>